<evidence type="ECO:0000256" key="1">
    <source>
        <dbReference type="SAM" id="MobiDB-lite"/>
    </source>
</evidence>
<evidence type="ECO:0000259" key="2">
    <source>
        <dbReference type="PROSITE" id="PS50206"/>
    </source>
</evidence>
<evidence type="ECO:0000313" key="4">
    <source>
        <dbReference type="Proteomes" id="UP001190700"/>
    </source>
</evidence>
<dbReference type="Pfam" id="PF00581">
    <property type="entry name" value="Rhodanese"/>
    <property type="match status" value="1"/>
</dbReference>
<keyword evidence="4" id="KW-1185">Reference proteome</keyword>
<gene>
    <name evidence="3" type="ORF">CYMTET_30598</name>
</gene>
<dbReference type="AlphaFoldDB" id="A0AAE0FIZ4"/>
<evidence type="ECO:0000313" key="3">
    <source>
        <dbReference type="EMBL" id="KAK3260443.1"/>
    </source>
</evidence>
<dbReference type="SUPFAM" id="SSF52821">
    <property type="entry name" value="Rhodanese/Cell cycle control phosphatase"/>
    <property type="match status" value="1"/>
</dbReference>
<dbReference type="SMART" id="SM00450">
    <property type="entry name" value="RHOD"/>
    <property type="match status" value="1"/>
</dbReference>
<dbReference type="EMBL" id="LGRX02017719">
    <property type="protein sequence ID" value="KAK3260443.1"/>
    <property type="molecule type" value="Genomic_DNA"/>
</dbReference>
<comment type="caution">
    <text evidence="3">The sequence shown here is derived from an EMBL/GenBank/DDBJ whole genome shotgun (WGS) entry which is preliminary data.</text>
</comment>
<dbReference type="InterPro" id="IPR036873">
    <property type="entry name" value="Rhodanese-like_dom_sf"/>
</dbReference>
<dbReference type="PROSITE" id="PS50206">
    <property type="entry name" value="RHODANESE_3"/>
    <property type="match status" value="1"/>
</dbReference>
<feature type="domain" description="Rhodanese" evidence="2">
    <location>
        <begin position="91"/>
        <end position="224"/>
    </location>
</feature>
<dbReference type="Gene3D" id="3.40.250.10">
    <property type="entry name" value="Rhodanese-like domain"/>
    <property type="match status" value="1"/>
</dbReference>
<accession>A0AAE0FIZ4</accession>
<dbReference type="CDD" id="cd00158">
    <property type="entry name" value="RHOD"/>
    <property type="match status" value="1"/>
</dbReference>
<sequence length="252" mass="27373">MYGDTACGEEAAYCLYRGTTCNVVETMNINYEANLGKSILKNFSGPLGALGIGSGKTVGKNKKVSWEADQYPYLLENTESVSAVEAKKRMDTDGYVLIDVRPSEDFEEYHPEGALNTPLYQYISGNSPRQLLRSTAFAAQGVKPIEYNEGFLDEAKEAMKEAKGVVFACGPGGSLQSTPNFPSGQPSRSLQAAYRVLQEGTKIPVLHLRAGLNTWFKEGFSGEGSAEDWDDQSGRTPSAAGYTPTQDSDDFK</sequence>
<dbReference type="PANTHER" id="PTHR44920">
    <property type="entry name" value="RHODANESE-LIKE DOMAIN-CONTAINING PROTEIN 14, CHLOROPLASTIC-RELATED"/>
    <property type="match status" value="1"/>
</dbReference>
<dbReference type="Proteomes" id="UP001190700">
    <property type="component" value="Unassembled WGS sequence"/>
</dbReference>
<proteinExistence type="predicted"/>
<dbReference type="InterPro" id="IPR001763">
    <property type="entry name" value="Rhodanese-like_dom"/>
</dbReference>
<name>A0AAE0FIZ4_9CHLO</name>
<dbReference type="InterPro" id="IPR043186">
    <property type="entry name" value="Str14"/>
</dbReference>
<dbReference type="GO" id="GO:0009507">
    <property type="term" value="C:chloroplast"/>
    <property type="evidence" value="ECO:0007669"/>
    <property type="project" value="TreeGrafter"/>
</dbReference>
<dbReference type="PANTHER" id="PTHR44920:SF2">
    <property type="entry name" value="RHODANESE DOMAIN-CONTAINING PROTEIN"/>
    <property type="match status" value="1"/>
</dbReference>
<reference evidence="3 4" key="1">
    <citation type="journal article" date="2015" name="Genome Biol. Evol.">
        <title>Comparative Genomics of a Bacterivorous Green Alga Reveals Evolutionary Causalities and Consequences of Phago-Mixotrophic Mode of Nutrition.</title>
        <authorList>
            <person name="Burns J.A."/>
            <person name="Paasch A."/>
            <person name="Narechania A."/>
            <person name="Kim E."/>
        </authorList>
    </citation>
    <scope>NUCLEOTIDE SEQUENCE [LARGE SCALE GENOMIC DNA]</scope>
    <source>
        <strain evidence="3 4">PLY_AMNH</strain>
    </source>
</reference>
<feature type="region of interest" description="Disordered" evidence="1">
    <location>
        <begin position="222"/>
        <end position="252"/>
    </location>
</feature>
<organism evidence="3 4">
    <name type="scientific">Cymbomonas tetramitiformis</name>
    <dbReference type="NCBI Taxonomy" id="36881"/>
    <lineage>
        <taxon>Eukaryota</taxon>
        <taxon>Viridiplantae</taxon>
        <taxon>Chlorophyta</taxon>
        <taxon>Pyramimonadophyceae</taxon>
        <taxon>Pyramimonadales</taxon>
        <taxon>Pyramimonadaceae</taxon>
        <taxon>Cymbomonas</taxon>
    </lineage>
</organism>
<protein>
    <recommendedName>
        <fullName evidence="2">Rhodanese domain-containing protein</fullName>
    </recommendedName>
</protein>